<feature type="transmembrane region" description="Helical" evidence="2">
    <location>
        <begin position="118"/>
        <end position="136"/>
    </location>
</feature>
<sequence>MSESDQNESEHEPGAAEAGPEGSEEPMSEKAGGNGSQTPSTASQDREALRAYEKDLRKAERTVAGEIDPGARAMVVAVCVLVAMVSLLLPHAGDASGLDVLSMSTAAHDQRISLPSQIFVWLLVVFGIFASMIALLTRRWVLAWIALCGCAVASVAGVLAIWTRNTVGVGGIAPPSGPGVGLILGWVVAIVLTFHWSRVVWARSSYQLALEAERRQQAAIAEAFQQALRDRRDGE</sequence>
<organism evidence="3 4">
    <name type="scientific">Gordonia caeni</name>
    <dbReference type="NCBI Taxonomy" id="1007097"/>
    <lineage>
        <taxon>Bacteria</taxon>
        <taxon>Bacillati</taxon>
        <taxon>Actinomycetota</taxon>
        <taxon>Actinomycetes</taxon>
        <taxon>Mycobacteriales</taxon>
        <taxon>Gordoniaceae</taxon>
        <taxon>Gordonia</taxon>
    </lineage>
</organism>
<feature type="transmembrane region" description="Helical" evidence="2">
    <location>
        <begin position="141"/>
        <end position="162"/>
    </location>
</feature>
<reference evidence="4" key="1">
    <citation type="journal article" date="2019" name="Int. J. Syst. Evol. Microbiol.">
        <title>The Global Catalogue of Microorganisms (GCM) 10K type strain sequencing project: providing services to taxonomists for standard genome sequencing and annotation.</title>
        <authorList>
            <consortium name="The Broad Institute Genomics Platform"/>
            <consortium name="The Broad Institute Genome Sequencing Center for Infectious Disease"/>
            <person name="Wu L."/>
            <person name="Ma J."/>
        </authorList>
    </citation>
    <scope>NUCLEOTIDE SEQUENCE [LARGE SCALE GENOMIC DNA]</scope>
    <source>
        <strain evidence="4">JCM 16923</strain>
    </source>
</reference>
<proteinExistence type="predicted"/>
<evidence type="ECO:0000313" key="3">
    <source>
        <dbReference type="EMBL" id="GAA3960156.1"/>
    </source>
</evidence>
<comment type="caution">
    <text evidence="3">The sequence shown here is derived from an EMBL/GenBank/DDBJ whole genome shotgun (WGS) entry which is preliminary data.</text>
</comment>
<feature type="transmembrane region" description="Helical" evidence="2">
    <location>
        <begin position="182"/>
        <end position="201"/>
    </location>
</feature>
<feature type="transmembrane region" description="Helical" evidence="2">
    <location>
        <begin position="73"/>
        <end position="93"/>
    </location>
</feature>
<keyword evidence="2" id="KW-0472">Membrane</keyword>
<keyword evidence="2" id="KW-1133">Transmembrane helix</keyword>
<evidence type="ECO:0000313" key="4">
    <source>
        <dbReference type="Proteomes" id="UP001418444"/>
    </source>
</evidence>
<evidence type="ECO:0008006" key="5">
    <source>
        <dbReference type="Google" id="ProtNLM"/>
    </source>
</evidence>
<keyword evidence="2" id="KW-0812">Transmembrane</keyword>
<dbReference type="EMBL" id="BAAAZW010000005">
    <property type="protein sequence ID" value="GAA3960156.1"/>
    <property type="molecule type" value="Genomic_DNA"/>
</dbReference>
<keyword evidence="4" id="KW-1185">Reference proteome</keyword>
<feature type="region of interest" description="Disordered" evidence="1">
    <location>
        <begin position="1"/>
        <end position="47"/>
    </location>
</feature>
<evidence type="ECO:0000256" key="2">
    <source>
        <dbReference type="SAM" id="Phobius"/>
    </source>
</evidence>
<dbReference type="Proteomes" id="UP001418444">
    <property type="component" value="Unassembled WGS sequence"/>
</dbReference>
<accession>A0ABP7P5Q8</accession>
<protein>
    <recommendedName>
        <fullName evidence="5">Transmembrane protein</fullName>
    </recommendedName>
</protein>
<evidence type="ECO:0000256" key="1">
    <source>
        <dbReference type="SAM" id="MobiDB-lite"/>
    </source>
</evidence>
<name>A0ABP7P5Q8_9ACTN</name>
<gene>
    <name evidence="3" type="ORF">GCM10022231_20080</name>
</gene>